<evidence type="ECO:0000313" key="2">
    <source>
        <dbReference type="EMBL" id="SKB96259.1"/>
    </source>
</evidence>
<proteinExistence type="predicted"/>
<dbReference type="RefSeq" id="WP_079591717.1">
    <property type="nucleotide sequence ID" value="NZ_FUYX01000009.1"/>
</dbReference>
<protein>
    <submittedName>
        <fullName evidence="2">Uncharacterized protein</fullName>
    </submittedName>
</protein>
<feature type="transmembrane region" description="Helical" evidence="1">
    <location>
        <begin position="88"/>
        <end position="112"/>
    </location>
</feature>
<organism evidence="2 3">
    <name type="scientific">Bosea thiooxidans</name>
    <dbReference type="NCBI Taxonomy" id="53254"/>
    <lineage>
        <taxon>Bacteria</taxon>
        <taxon>Pseudomonadati</taxon>
        <taxon>Pseudomonadota</taxon>
        <taxon>Alphaproteobacteria</taxon>
        <taxon>Hyphomicrobiales</taxon>
        <taxon>Boseaceae</taxon>
        <taxon>Bosea</taxon>
    </lineage>
</organism>
<name>A0A1T5FJC4_9HYPH</name>
<dbReference type="Proteomes" id="UP000190130">
    <property type="component" value="Unassembled WGS sequence"/>
</dbReference>
<accession>A0A1T5FJC4</accession>
<gene>
    <name evidence="2" type="ORF">SAMN05660750_03257</name>
</gene>
<evidence type="ECO:0000313" key="3">
    <source>
        <dbReference type="Proteomes" id="UP000190130"/>
    </source>
</evidence>
<evidence type="ECO:0000256" key="1">
    <source>
        <dbReference type="SAM" id="Phobius"/>
    </source>
</evidence>
<keyword evidence="1" id="KW-0472">Membrane</keyword>
<dbReference type="AlphaFoldDB" id="A0A1T5FJC4"/>
<keyword evidence="1" id="KW-0812">Transmembrane</keyword>
<sequence length="162" mass="17870">MTEYGSNEQPALTDALAVEVTAIADGVGNLLAQTCQIQTALSRIEAGARPNEPERVERELREIRSILADVISHSAIPQQRRTLTNRNLVAGSIFAVLLPLIGFFGGTTYAAVNEYGFGLHGQERNMAVYLWLNHNVRLKDCMQRAFQSRAPVPCPLTIDYSK</sequence>
<keyword evidence="1" id="KW-1133">Transmembrane helix</keyword>
<reference evidence="2 3" key="1">
    <citation type="submission" date="2017-02" db="EMBL/GenBank/DDBJ databases">
        <authorList>
            <person name="Peterson S.W."/>
        </authorList>
    </citation>
    <scope>NUCLEOTIDE SEQUENCE [LARGE SCALE GENOMIC DNA]</scope>
    <source>
        <strain evidence="2 3">DSM 9653</strain>
    </source>
</reference>
<dbReference type="EMBL" id="FUYX01000009">
    <property type="protein sequence ID" value="SKB96259.1"/>
    <property type="molecule type" value="Genomic_DNA"/>
</dbReference>